<dbReference type="GeneID" id="118349040"/>
<dbReference type="GO" id="GO:0005634">
    <property type="term" value="C:nucleus"/>
    <property type="evidence" value="ECO:0007669"/>
    <property type="project" value="UniProtKB-SubCell"/>
</dbReference>
<gene>
    <name evidence="5" type="primary">LOC118349040</name>
</gene>
<dbReference type="GO" id="GO:0006355">
    <property type="term" value="P:regulation of DNA-templated transcription"/>
    <property type="evidence" value="ECO:0007669"/>
    <property type="project" value="UniProtKB-UniRule"/>
</dbReference>
<dbReference type="GO" id="GO:0042393">
    <property type="term" value="F:histone binding"/>
    <property type="evidence" value="ECO:0007669"/>
    <property type="project" value="UniProtKB-UniRule"/>
</dbReference>
<keyword evidence="1" id="KW-0863">Zinc-finger</keyword>
<proteinExistence type="inferred from homology"/>
<keyword evidence="4" id="KW-1185">Reference proteome</keyword>
<keyword evidence="1" id="KW-0805">Transcription regulation</keyword>
<comment type="subunit">
    <text evidence="1">Interacts with H3K4me3 and to a lesser extent with H3K4me2.</text>
</comment>
<reference evidence="5" key="1">
    <citation type="submission" date="2025-08" db="UniProtKB">
        <authorList>
            <consortium name="RefSeq"/>
        </authorList>
    </citation>
    <scope>IDENTIFICATION</scope>
    <source>
        <tissue evidence="5">Leaves</tissue>
    </source>
</reference>
<organism evidence="4 5">
    <name type="scientific">Juglans regia</name>
    <name type="common">English walnut</name>
    <dbReference type="NCBI Taxonomy" id="51240"/>
    <lineage>
        <taxon>Eukaryota</taxon>
        <taxon>Viridiplantae</taxon>
        <taxon>Streptophyta</taxon>
        <taxon>Embryophyta</taxon>
        <taxon>Tracheophyta</taxon>
        <taxon>Spermatophyta</taxon>
        <taxon>Magnoliopsida</taxon>
        <taxon>eudicotyledons</taxon>
        <taxon>Gunneridae</taxon>
        <taxon>Pentapetalae</taxon>
        <taxon>rosids</taxon>
        <taxon>fabids</taxon>
        <taxon>Fagales</taxon>
        <taxon>Juglandaceae</taxon>
        <taxon>Juglans</taxon>
    </lineage>
</organism>
<dbReference type="Proteomes" id="UP000235220">
    <property type="component" value="Chromosome 7"/>
</dbReference>
<sequence>MASSMAKRCHSLTHGPTIPNPSFSIQKTQVPPSPVTSPPNWNWSCRLQKLNQAKTNDSVTPAKIEGAGIVLCLETEDVKVAIVKAMNAGAIAVSENRKDWLSLVAMHIDSWLLSVAFYLGACLNHNERKCLFSLINDPPTVFEVVTKRKPMKDKPNVDRGSKSRGCT</sequence>
<evidence type="ECO:0000313" key="5">
    <source>
        <dbReference type="RefSeq" id="XP_035548310.1"/>
    </source>
</evidence>
<feature type="region of interest" description="Disordered" evidence="2">
    <location>
        <begin position="1"/>
        <end position="38"/>
    </location>
</feature>
<comment type="subcellular location">
    <subcellularLocation>
        <location evidence="1">Nucleus</location>
    </subcellularLocation>
</comment>
<comment type="domain">
    <text evidence="1">The PHD-type zinc finger mediates the binding to H3K4me3.</text>
</comment>
<evidence type="ECO:0000256" key="2">
    <source>
        <dbReference type="SAM" id="MobiDB-lite"/>
    </source>
</evidence>
<dbReference type="InterPro" id="IPR029068">
    <property type="entry name" value="Glyas_Bleomycin-R_OHBP_Dase"/>
</dbReference>
<dbReference type="GO" id="GO:0006325">
    <property type="term" value="P:chromatin organization"/>
    <property type="evidence" value="ECO:0007669"/>
    <property type="project" value="UniProtKB-UniRule"/>
</dbReference>
<dbReference type="PANTHER" id="PTHR12321:SF39">
    <property type="entry name" value="PHD FINGER PROTEIN ALFIN-LIKE 2"/>
    <property type="match status" value="1"/>
</dbReference>
<dbReference type="GO" id="GO:0008270">
    <property type="term" value="F:zinc ion binding"/>
    <property type="evidence" value="ECO:0007669"/>
    <property type="project" value="UniProtKB-KW"/>
</dbReference>
<evidence type="ECO:0000313" key="4">
    <source>
        <dbReference type="Proteomes" id="UP000235220"/>
    </source>
</evidence>
<dbReference type="InParanoid" id="A0A6P9EIT0"/>
<comment type="function">
    <text evidence="1">Histone-binding component that specifically recognizes H3 tails trimethylated on 'Lys-4' (H3K4me3), which mark transcription start sites of virtually all active genes.</text>
</comment>
<name>A0A6P9EIT0_JUGRE</name>
<dbReference type="InterPro" id="IPR045104">
    <property type="entry name" value="Alfin"/>
</dbReference>
<dbReference type="AlphaFoldDB" id="A0A6P9EIT0"/>
<dbReference type="Gene3D" id="3.10.180.10">
    <property type="entry name" value="2,3-Dihydroxybiphenyl 1,2-Dioxygenase, domain 1"/>
    <property type="match status" value="1"/>
</dbReference>
<keyword evidence="1" id="KW-0539">Nucleus</keyword>
<evidence type="ECO:0000259" key="3">
    <source>
        <dbReference type="Pfam" id="PF12165"/>
    </source>
</evidence>
<keyword evidence="1" id="KW-0479">Metal-binding</keyword>
<feature type="domain" description="Alfin N-terminal" evidence="3">
    <location>
        <begin position="95"/>
        <end position="146"/>
    </location>
</feature>
<accession>A0A6P9EIT0</accession>
<dbReference type="PANTHER" id="PTHR12321">
    <property type="entry name" value="CPG BINDING PROTEIN"/>
    <property type="match status" value="1"/>
</dbReference>
<evidence type="ECO:0000256" key="1">
    <source>
        <dbReference type="RuleBase" id="RU369089"/>
    </source>
</evidence>
<dbReference type="RefSeq" id="XP_035548310.1">
    <property type="nucleotide sequence ID" value="XM_035692417.1"/>
</dbReference>
<dbReference type="Pfam" id="PF12165">
    <property type="entry name" value="Alfin"/>
    <property type="match status" value="1"/>
</dbReference>
<keyword evidence="1" id="KW-0862">Zinc</keyword>
<dbReference type="InterPro" id="IPR021998">
    <property type="entry name" value="Alfin_N"/>
</dbReference>
<keyword evidence="1" id="KW-0156">Chromatin regulator</keyword>
<dbReference type="KEGG" id="jre:118349040"/>
<protein>
    <recommendedName>
        <fullName evidence="1">PHD finger protein ALFIN-LIKE</fullName>
    </recommendedName>
</protein>
<comment type="similarity">
    <text evidence="1">Belongs to the Alfin family.</text>
</comment>
<keyword evidence="1" id="KW-0804">Transcription</keyword>